<protein>
    <submittedName>
        <fullName evidence="1">Uncharacterized protein</fullName>
    </submittedName>
</protein>
<organism evidence="1">
    <name type="scientific">viral metagenome</name>
    <dbReference type="NCBI Taxonomy" id="1070528"/>
    <lineage>
        <taxon>unclassified sequences</taxon>
        <taxon>metagenomes</taxon>
        <taxon>organismal metagenomes</taxon>
    </lineage>
</organism>
<reference evidence="1" key="1">
    <citation type="journal article" date="2020" name="Nature">
        <title>Giant virus diversity and host interactions through global metagenomics.</title>
        <authorList>
            <person name="Schulz F."/>
            <person name="Roux S."/>
            <person name="Paez-Espino D."/>
            <person name="Jungbluth S."/>
            <person name="Walsh D.A."/>
            <person name="Denef V.J."/>
            <person name="McMahon K.D."/>
            <person name="Konstantinidis K.T."/>
            <person name="Eloe-Fadrosh E.A."/>
            <person name="Kyrpides N.C."/>
            <person name="Woyke T."/>
        </authorList>
    </citation>
    <scope>NUCLEOTIDE SEQUENCE</scope>
    <source>
        <strain evidence="1">GVMAG-S-ERX555907-63</strain>
    </source>
</reference>
<dbReference type="EMBL" id="MN741019">
    <property type="protein sequence ID" value="QHU22903.1"/>
    <property type="molecule type" value="Genomic_DNA"/>
</dbReference>
<sequence length="79" mass="9307">MKNTKIWVLKKECKNDCINDFIYSKVEKMFPLSKGENYGDIADSGRRPRGCFYEIFKPKLEDHCNLIFDGHISKLDNLF</sequence>
<name>A0A6C0L042_9ZZZZ</name>
<dbReference type="AlphaFoldDB" id="A0A6C0L042"/>
<accession>A0A6C0L042</accession>
<proteinExistence type="predicted"/>
<evidence type="ECO:0000313" key="1">
    <source>
        <dbReference type="EMBL" id="QHU22903.1"/>
    </source>
</evidence>